<gene>
    <name evidence="1" type="ORF">DAMNIGENAA_32450</name>
</gene>
<protein>
    <submittedName>
        <fullName evidence="1">Uncharacterized protein</fullName>
    </submittedName>
</protein>
<dbReference type="AlphaFoldDB" id="A0A9W6FVW2"/>
<accession>A0A9W6FVW2</accession>
<dbReference type="EMBL" id="BSDR01000001">
    <property type="protein sequence ID" value="GLI35812.1"/>
    <property type="molecule type" value="Genomic_DNA"/>
</dbReference>
<name>A0A9W6FVW2_9BACT</name>
<reference evidence="1" key="1">
    <citation type="submission" date="2022-12" db="EMBL/GenBank/DDBJ databases">
        <title>Reference genome sequencing for broad-spectrum identification of bacterial and archaeal isolates by mass spectrometry.</title>
        <authorList>
            <person name="Sekiguchi Y."/>
            <person name="Tourlousse D.M."/>
        </authorList>
    </citation>
    <scope>NUCLEOTIDE SEQUENCE</scope>
    <source>
        <strain evidence="1">ASRB1</strain>
    </source>
</reference>
<evidence type="ECO:0000313" key="2">
    <source>
        <dbReference type="Proteomes" id="UP001144372"/>
    </source>
</evidence>
<proteinExistence type="predicted"/>
<comment type="caution">
    <text evidence="1">The sequence shown here is derived from an EMBL/GenBank/DDBJ whole genome shotgun (WGS) entry which is preliminary data.</text>
</comment>
<evidence type="ECO:0000313" key="1">
    <source>
        <dbReference type="EMBL" id="GLI35812.1"/>
    </source>
</evidence>
<keyword evidence="2" id="KW-1185">Reference proteome</keyword>
<sequence length="67" mass="8209">MLDARERILPLAVEEFSVSDVTQYWKAIEKRFHIEACFYGEVRHKSWQYVFDWPVVEEKRDLFTALW</sequence>
<organism evidence="1 2">
    <name type="scientific">Desulforhabdus amnigena</name>
    <dbReference type="NCBI Taxonomy" id="40218"/>
    <lineage>
        <taxon>Bacteria</taxon>
        <taxon>Pseudomonadati</taxon>
        <taxon>Thermodesulfobacteriota</taxon>
        <taxon>Syntrophobacteria</taxon>
        <taxon>Syntrophobacterales</taxon>
        <taxon>Syntrophobacteraceae</taxon>
        <taxon>Desulforhabdus</taxon>
    </lineage>
</organism>
<dbReference type="Proteomes" id="UP001144372">
    <property type="component" value="Unassembled WGS sequence"/>
</dbReference>